<dbReference type="InterPro" id="IPR001638">
    <property type="entry name" value="Solute-binding_3/MltF_N"/>
</dbReference>
<dbReference type="RefSeq" id="WP_284099142.1">
    <property type="nucleotide sequence ID" value="NZ_JARRAF010000002.1"/>
</dbReference>
<dbReference type="Proteomes" id="UP001172778">
    <property type="component" value="Unassembled WGS sequence"/>
</dbReference>
<evidence type="ECO:0000256" key="1">
    <source>
        <dbReference type="ARBA" id="ARBA00022729"/>
    </source>
</evidence>
<sequence>MLNRCSLPYALTACAMAAAAEASAEPMVVSYISKPPYYYTEAGQAKGFLLERSREMFRHAGIEPQFEERPAKRILSEMEQAQEPTCSIGWFKNPEREKFARFSVAIHQDQPMAVLTHADRAAKVRQHKSLQELTENLSLRLVVTDGYSYGPYIDNLIAAMGRRVERASVSPVTNLRKVGVGFVDYAIVDVDELTYLRQMPELKGLKLETVPFPDIPAGNVRYIMCARTIGVELMQRINTAIQTVFPNKP</sequence>
<comment type="caution">
    <text evidence="4">The sequence shown here is derived from an EMBL/GenBank/DDBJ whole genome shotgun (WGS) entry which is preliminary data.</text>
</comment>
<dbReference type="PANTHER" id="PTHR35936:SF35">
    <property type="entry name" value="L-CYSTINE-BINDING PROTEIN TCYJ"/>
    <property type="match status" value="1"/>
</dbReference>
<evidence type="ECO:0000313" key="5">
    <source>
        <dbReference type="Proteomes" id="UP001172778"/>
    </source>
</evidence>
<dbReference type="EMBL" id="JARRAF010000002">
    <property type="protein sequence ID" value="MDK2122855.1"/>
    <property type="molecule type" value="Genomic_DNA"/>
</dbReference>
<feature type="domain" description="Solute-binding protein family 3/N-terminal" evidence="3">
    <location>
        <begin position="32"/>
        <end position="241"/>
    </location>
</feature>
<accession>A0ABT7DS12</accession>
<gene>
    <name evidence="4" type="ORF">PZA18_02190</name>
</gene>
<keyword evidence="1 2" id="KW-0732">Signal</keyword>
<dbReference type="Pfam" id="PF00497">
    <property type="entry name" value="SBP_bac_3"/>
    <property type="match status" value="1"/>
</dbReference>
<name>A0ABT7DS12_9NEIS</name>
<reference evidence="4" key="1">
    <citation type="submission" date="2023-03" db="EMBL/GenBank/DDBJ databases">
        <title>Chitinimonas shenzhenensis gen. nov., sp. nov., a novel member of family Burkholderiaceae isolated from activated sludge collected in Shen Zhen, China.</title>
        <authorList>
            <person name="Wang X."/>
        </authorList>
    </citation>
    <scope>NUCLEOTIDE SEQUENCE</scope>
    <source>
        <strain evidence="4">DQS-5</strain>
    </source>
</reference>
<dbReference type="Gene3D" id="3.40.190.10">
    <property type="entry name" value="Periplasmic binding protein-like II"/>
    <property type="match status" value="2"/>
</dbReference>
<evidence type="ECO:0000259" key="3">
    <source>
        <dbReference type="Pfam" id="PF00497"/>
    </source>
</evidence>
<proteinExistence type="predicted"/>
<dbReference type="SUPFAM" id="SSF53850">
    <property type="entry name" value="Periplasmic binding protein-like II"/>
    <property type="match status" value="1"/>
</dbReference>
<dbReference type="PANTHER" id="PTHR35936">
    <property type="entry name" value="MEMBRANE-BOUND LYTIC MUREIN TRANSGLYCOSYLASE F"/>
    <property type="match status" value="1"/>
</dbReference>
<feature type="signal peptide" evidence="2">
    <location>
        <begin position="1"/>
        <end position="24"/>
    </location>
</feature>
<protein>
    <submittedName>
        <fullName evidence="4">Transporter substrate-binding domain-containing protein</fullName>
    </submittedName>
</protein>
<evidence type="ECO:0000313" key="4">
    <source>
        <dbReference type="EMBL" id="MDK2122855.1"/>
    </source>
</evidence>
<feature type="chain" id="PRO_5045093985" evidence="2">
    <location>
        <begin position="25"/>
        <end position="249"/>
    </location>
</feature>
<evidence type="ECO:0000256" key="2">
    <source>
        <dbReference type="SAM" id="SignalP"/>
    </source>
</evidence>
<organism evidence="4 5">
    <name type="scientific">Parachitinimonas caeni</name>
    <dbReference type="NCBI Taxonomy" id="3031301"/>
    <lineage>
        <taxon>Bacteria</taxon>
        <taxon>Pseudomonadati</taxon>
        <taxon>Pseudomonadota</taxon>
        <taxon>Betaproteobacteria</taxon>
        <taxon>Neisseriales</taxon>
        <taxon>Chitinibacteraceae</taxon>
        <taxon>Parachitinimonas</taxon>
    </lineage>
</organism>
<keyword evidence="5" id="KW-1185">Reference proteome</keyword>